<evidence type="ECO:0000313" key="3">
    <source>
        <dbReference type="Proteomes" id="UP000252582"/>
    </source>
</evidence>
<dbReference type="EMBL" id="QPIX01000015">
    <property type="protein sequence ID" value="RCW20172.1"/>
    <property type="molecule type" value="Genomic_DNA"/>
</dbReference>
<dbReference type="PROSITE" id="PS51502">
    <property type="entry name" value="S_R_A_B_BARREL"/>
    <property type="match status" value="1"/>
</dbReference>
<dbReference type="AlphaFoldDB" id="A0A6I7HHY4"/>
<name>A0A6I7HHY4_9HYPH</name>
<sequence length="111" mass="12269">MIRHIVLFTVPKHEDLDAVLDGLSILTGIPAATRLEIATNMKADRFDDGIDVVVYGEFEDEAALAAYHAHPLYQTSIDRVKPLRGRRFAADYVVEDAVREASSPSPTKSET</sequence>
<reference evidence="2 3" key="1">
    <citation type="submission" date="2018-07" db="EMBL/GenBank/DDBJ databases">
        <title>Genomic Encyclopedia of Type Strains, Phase IV (KMG-IV): sequencing the most valuable type-strain genomes for metagenomic binning, comparative biology and taxonomic classification.</title>
        <authorList>
            <person name="Goeker M."/>
        </authorList>
    </citation>
    <scope>NUCLEOTIDE SEQUENCE [LARGE SCALE GENOMIC DNA]</scope>
    <source>
        <strain evidence="2 3">DSM 25528</strain>
    </source>
</reference>
<evidence type="ECO:0000259" key="1">
    <source>
        <dbReference type="PROSITE" id="PS51502"/>
    </source>
</evidence>
<gene>
    <name evidence="2" type="ORF">DFR48_11535</name>
</gene>
<dbReference type="Gene3D" id="3.30.70.100">
    <property type="match status" value="1"/>
</dbReference>
<organism evidence="2 3">
    <name type="scientific">Ciceribacter lividus</name>
    <dbReference type="NCBI Taxonomy" id="1197950"/>
    <lineage>
        <taxon>Bacteria</taxon>
        <taxon>Pseudomonadati</taxon>
        <taxon>Pseudomonadota</taxon>
        <taxon>Alphaproteobacteria</taxon>
        <taxon>Hyphomicrobiales</taxon>
        <taxon>Rhizobiaceae</taxon>
        <taxon>Ciceribacter</taxon>
    </lineage>
</organism>
<evidence type="ECO:0000313" key="2">
    <source>
        <dbReference type="EMBL" id="RCW20172.1"/>
    </source>
</evidence>
<dbReference type="Pfam" id="PF07876">
    <property type="entry name" value="Dabb"/>
    <property type="match status" value="1"/>
</dbReference>
<dbReference type="InterPro" id="IPR013097">
    <property type="entry name" value="Dabb"/>
</dbReference>
<keyword evidence="3" id="KW-1185">Reference proteome</keyword>
<proteinExistence type="predicted"/>
<dbReference type="InterPro" id="IPR011008">
    <property type="entry name" value="Dimeric_a/b-barrel"/>
</dbReference>
<dbReference type="SMART" id="SM00886">
    <property type="entry name" value="Dabb"/>
    <property type="match status" value="1"/>
</dbReference>
<dbReference type="Proteomes" id="UP000252582">
    <property type="component" value="Unassembled WGS sequence"/>
</dbReference>
<dbReference type="RefSeq" id="WP_114365026.1">
    <property type="nucleotide sequence ID" value="NZ_QPIX01000015.1"/>
</dbReference>
<dbReference type="SUPFAM" id="SSF54909">
    <property type="entry name" value="Dimeric alpha+beta barrel"/>
    <property type="match status" value="1"/>
</dbReference>
<comment type="caution">
    <text evidence="2">The sequence shown here is derived from an EMBL/GenBank/DDBJ whole genome shotgun (WGS) entry which is preliminary data.</text>
</comment>
<protein>
    <submittedName>
        <fullName evidence="2">Stress responsive alpha/beta barrel protein</fullName>
    </submittedName>
</protein>
<feature type="domain" description="Stress-response A/B barrel" evidence="1">
    <location>
        <begin position="2"/>
        <end position="92"/>
    </location>
</feature>
<accession>A0A6I7HHY4</accession>